<proteinExistence type="predicted"/>
<gene>
    <name evidence="2" type="ordered locus">Nhal_1574</name>
</gene>
<accession>D5C1S8</accession>
<dbReference type="Proteomes" id="UP000001844">
    <property type="component" value="Chromosome"/>
</dbReference>
<feature type="signal peptide" evidence="1">
    <location>
        <begin position="1"/>
        <end position="25"/>
    </location>
</feature>
<name>D5C1S8_NITHN</name>
<keyword evidence="3" id="KW-1185">Reference proteome</keyword>
<dbReference type="KEGG" id="nhl:Nhal_1574"/>
<dbReference type="HOGENOM" id="CLU_2206910_0_0_6"/>
<evidence type="ECO:0000256" key="1">
    <source>
        <dbReference type="SAM" id="SignalP"/>
    </source>
</evidence>
<organism evidence="2 3">
    <name type="scientific">Nitrosococcus halophilus (strain Nc4)</name>
    <dbReference type="NCBI Taxonomy" id="472759"/>
    <lineage>
        <taxon>Bacteria</taxon>
        <taxon>Pseudomonadati</taxon>
        <taxon>Pseudomonadota</taxon>
        <taxon>Gammaproteobacteria</taxon>
        <taxon>Chromatiales</taxon>
        <taxon>Chromatiaceae</taxon>
        <taxon>Nitrosococcus</taxon>
    </lineage>
</organism>
<evidence type="ECO:0000313" key="3">
    <source>
        <dbReference type="Proteomes" id="UP000001844"/>
    </source>
</evidence>
<reference evidence="3" key="1">
    <citation type="submission" date="2010-04" db="EMBL/GenBank/DDBJ databases">
        <title>Complete genome sequence of Nitrosococcus halophilus Nc4, a salt-adapted, aerobic obligate ammonia-oxidizing sulfur purple bacterium.</title>
        <authorList>
            <consortium name="US DOE Joint Genome Institute"/>
            <person name="Campbell M.A."/>
            <person name="Malfatti S.A."/>
            <person name="Chain P.S.G."/>
            <person name="Heidelberg J.F."/>
            <person name="Ward B.B."/>
            <person name="Klotz M.G."/>
        </authorList>
    </citation>
    <scope>NUCLEOTIDE SEQUENCE [LARGE SCALE GENOMIC DNA]</scope>
    <source>
        <strain evidence="3">Nc4</strain>
    </source>
</reference>
<dbReference type="STRING" id="472759.Nhal_1574"/>
<dbReference type="EMBL" id="CP001798">
    <property type="protein sequence ID" value="ADE14711.1"/>
    <property type="molecule type" value="Genomic_DNA"/>
</dbReference>
<feature type="chain" id="PRO_5003070293" description="Secreted protein" evidence="1">
    <location>
        <begin position="26"/>
        <end position="107"/>
    </location>
</feature>
<sequence>MLSRSILRALLFVGALSLTTSVTLAGGNERPEAEQQEEVFSQSIQKLTGRAAKNPVYSHIYGAEFMTEKERCEYLLKLDGMKTKSERDAFRAQHRKAIDERRKKIGG</sequence>
<evidence type="ECO:0000313" key="2">
    <source>
        <dbReference type="EMBL" id="ADE14711.1"/>
    </source>
</evidence>
<dbReference type="AlphaFoldDB" id="D5C1S8"/>
<protein>
    <recommendedName>
        <fullName evidence="4">Secreted protein</fullName>
    </recommendedName>
</protein>
<evidence type="ECO:0008006" key="4">
    <source>
        <dbReference type="Google" id="ProtNLM"/>
    </source>
</evidence>
<keyword evidence="1" id="KW-0732">Signal</keyword>
<dbReference type="RefSeq" id="WP_013032598.1">
    <property type="nucleotide sequence ID" value="NC_013960.1"/>
</dbReference>